<keyword evidence="3" id="KW-1185">Reference proteome</keyword>
<feature type="domain" description="Glutaredoxin" evidence="1">
    <location>
        <begin position="8"/>
        <end position="63"/>
    </location>
</feature>
<protein>
    <submittedName>
        <fullName evidence="2">Glutaredoxin 3</fullName>
    </submittedName>
</protein>
<dbReference type="RefSeq" id="WP_110393746.1">
    <property type="nucleotide sequence ID" value="NZ_JBHUHB010000001.1"/>
</dbReference>
<dbReference type="InterPro" id="IPR036249">
    <property type="entry name" value="Thioredoxin-like_sf"/>
</dbReference>
<evidence type="ECO:0000259" key="1">
    <source>
        <dbReference type="Pfam" id="PF00462"/>
    </source>
</evidence>
<dbReference type="SUPFAM" id="SSF52833">
    <property type="entry name" value="Thioredoxin-like"/>
    <property type="match status" value="1"/>
</dbReference>
<dbReference type="InterPro" id="IPR002109">
    <property type="entry name" value="Glutaredoxin"/>
</dbReference>
<dbReference type="Pfam" id="PF00462">
    <property type="entry name" value="Glutaredoxin"/>
    <property type="match status" value="1"/>
</dbReference>
<dbReference type="OrthoDB" id="9795531at2"/>
<dbReference type="Proteomes" id="UP000247978">
    <property type="component" value="Unassembled WGS sequence"/>
</dbReference>
<reference evidence="2 3" key="1">
    <citation type="submission" date="2018-05" db="EMBL/GenBank/DDBJ databases">
        <title>Genomic Encyclopedia of Type Strains, Phase IV (KMG-IV): sequencing the most valuable type-strain genomes for metagenomic binning, comparative biology and taxonomic classification.</title>
        <authorList>
            <person name="Goeker M."/>
        </authorList>
    </citation>
    <scope>NUCLEOTIDE SEQUENCE [LARGE SCALE GENOMIC DNA]</scope>
    <source>
        <strain evidence="2 3">DSM 28556</strain>
    </source>
</reference>
<organism evidence="2 3">
    <name type="scientific">Pseudogracilibacillus auburnensis</name>
    <dbReference type="NCBI Taxonomy" id="1494959"/>
    <lineage>
        <taxon>Bacteria</taxon>
        <taxon>Bacillati</taxon>
        <taxon>Bacillota</taxon>
        <taxon>Bacilli</taxon>
        <taxon>Bacillales</taxon>
        <taxon>Bacillaceae</taxon>
        <taxon>Pseudogracilibacillus</taxon>
    </lineage>
</organism>
<sequence>MQKVQLGLYTHPTCSDCQAGKSFLAKHDIPYIDYDLSVHPEMEKDLRKLTGTRMVPTFVFKEKSLLGWLSKPKVMIGYENNLDEIKNILKIDT</sequence>
<proteinExistence type="predicted"/>
<evidence type="ECO:0000313" key="2">
    <source>
        <dbReference type="EMBL" id="PXW90491.1"/>
    </source>
</evidence>
<accession>A0A2V3WBT8</accession>
<dbReference type="AlphaFoldDB" id="A0A2V3WBT8"/>
<dbReference type="EMBL" id="QJJQ01000001">
    <property type="protein sequence ID" value="PXW90491.1"/>
    <property type="molecule type" value="Genomic_DNA"/>
</dbReference>
<dbReference type="Gene3D" id="3.40.30.10">
    <property type="entry name" value="Glutaredoxin"/>
    <property type="match status" value="1"/>
</dbReference>
<gene>
    <name evidence="2" type="ORF">DFR56_101403</name>
</gene>
<name>A0A2V3WBT8_9BACI</name>
<evidence type="ECO:0000313" key="3">
    <source>
        <dbReference type="Proteomes" id="UP000247978"/>
    </source>
</evidence>
<dbReference type="PROSITE" id="PS51354">
    <property type="entry name" value="GLUTAREDOXIN_2"/>
    <property type="match status" value="1"/>
</dbReference>
<comment type="caution">
    <text evidence="2">The sequence shown here is derived from an EMBL/GenBank/DDBJ whole genome shotgun (WGS) entry which is preliminary data.</text>
</comment>